<evidence type="ECO:0000256" key="1">
    <source>
        <dbReference type="SAM" id="MobiDB-lite"/>
    </source>
</evidence>
<dbReference type="EMBL" id="CAJMWW010000121">
    <property type="protein sequence ID" value="CAE6447576.1"/>
    <property type="molecule type" value="Genomic_DNA"/>
</dbReference>
<sequence length="162" mass="17689">MVSKVSRSRLVATVDNFKAKLTKFRTSSPPPSVETSDAMGTPSPHTPVGEERCLDYVRASASAHPSPQVTNNAKYENTSDELNSPHLFDIAKIDAYSHHLPQTSHIDKNINRSMFTVDSGSISVARVPIIITEHPAMYAVPMSAVIGVWEVEGTTELICRTP</sequence>
<evidence type="ECO:0000313" key="3">
    <source>
        <dbReference type="Proteomes" id="UP000663841"/>
    </source>
</evidence>
<dbReference type="Proteomes" id="UP000663841">
    <property type="component" value="Unassembled WGS sequence"/>
</dbReference>
<name>A0A8H3B467_9AGAM</name>
<accession>A0A8H3B467</accession>
<protein>
    <submittedName>
        <fullName evidence="2">Uncharacterized protein</fullName>
    </submittedName>
</protein>
<feature type="region of interest" description="Disordered" evidence="1">
    <location>
        <begin position="23"/>
        <end position="46"/>
    </location>
</feature>
<organism evidence="2 3">
    <name type="scientific">Rhizoctonia solani</name>
    <dbReference type="NCBI Taxonomy" id="456999"/>
    <lineage>
        <taxon>Eukaryota</taxon>
        <taxon>Fungi</taxon>
        <taxon>Dikarya</taxon>
        <taxon>Basidiomycota</taxon>
        <taxon>Agaricomycotina</taxon>
        <taxon>Agaricomycetes</taxon>
        <taxon>Cantharellales</taxon>
        <taxon>Ceratobasidiaceae</taxon>
        <taxon>Rhizoctonia</taxon>
    </lineage>
</organism>
<reference evidence="2" key="1">
    <citation type="submission" date="2021-01" db="EMBL/GenBank/DDBJ databases">
        <authorList>
            <person name="Kaushik A."/>
        </authorList>
    </citation>
    <scope>NUCLEOTIDE SEQUENCE</scope>
    <source>
        <strain evidence="2">AG3-T5</strain>
    </source>
</reference>
<evidence type="ECO:0000313" key="2">
    <source>
        <dbReference type="EMBL" id="CAE6447576.1"/>
    </source>
</evidence>
<proteinExistence type="predicted"/>
<comment type="caution">
    <text evidence="2">The sequence shown here is derived from an EMBL/GenBank/DDBJ whole genome shotgun (WGS) entry which is preliminary data.</text>
</comment>
<gene>
    <name evidence="2" type="ORF">RDB_LOCUS117313</name>
</gene>
<dbReference type="AlphaFoldDB" id="A0A8H3B467"/>